<protein>
    <recommendedName>
        <fullName evidence="1">ABC transporter domain-containing protein</fullName>
    </recommendedName>
</protein>
<dbReference type="InterPro" id="IPR039421">
    <property type="entry name" value="Type_1_exporter"/>
</dbReference>
<evidence type="ECO:0000313" key="3">
    <source>
        <dbReference type="Proteomes" id="UP000256763"/>
    </source>
</evidence>
<dbReference type="GO" id="GO:0015421">
    <property type="term" value="F:ABC-type oligopeptide transporter activity"/>
    <property type="evidence" value="ECO:0007669"/>
    <property type="project" value="TreeGrafter"/>
</dbReference>
<evidence type="ECO:0000259" key="1">
    <source>
        <dbReference type="Pfam" id="PF00005"/>
    </source>
</evidence>
<name>A0A3E0WMT5_9GAMM</name>
<dbReference type="InterPro" id="IPR027417">
    <property type="entry name" value="P-loop_NTPase"/>
</dbReference>
<dbReference type="SUPFAM" id="SSF52540">
    <property type="entry name" value="P-loop containing nucleoside triphosphate hydrolases"/>
    <property type="match status" value="1"/>
</dbReference>
<gene>
    <name evidence="2" type="ORF">CAL65_17560</name>
</gene>
<dbReference type="Proteomes" id="UP000256763">
    <property type="component" value="Unassembled WGS sequence"/>
</dbReference>
<reference evidence="3" key="1">
    <citation type="submission" date="2017-05" db="EMBL/GenBank/DDBJ databases">
        <authorList>
            <person name="Sharma S."/>
            <person name="Sidhu C."/>
            <person name="Pinnaka A.K."/>
        </authorList>
    </citation>
    <scope>NUCLEOTIDE SEQUENCE [LARGE SCALE GENOMIC DNA]</scope>
    <source>
        <strain evidence="3">AK93</strain>
    </source>
</reference>
<keyword evidence="3" id="KW-1185">Reference proteome</keyword>
<comment type="caution">
    <text evidence="2">The sequence shown here is derived from an EMBL/GenBank/DDBJ whole genome shotgun (WGS) entry which is preliminary data.</text>
</comment>
<dbReference type="PANTHER" id="PTHR43394:SF1">
    <property type="entry name" value="ATP-BINDING CASSETTE SUB-FAMILY B MEMBER 10, MITOCHONDRIAL"/>
    <property type="match status" value="1"/>
</dbReference>
<evidence type="ECO:0000313" key="2">
    <source>
        <dbReference type="EMBL" id="RFA33461.1"/>
    </source>
</evidence>
<dbReference type="OrthoDB" id="6336411at2"/>
<sequence>MVDLADFVAALPRGLQEWTGEAGSRLSGGQARRLALARLLISSPDIVLLDEPFSGLDAATAERVRERLQPWLAERTVISFCHEASSAARAGPAYRLEGASLYRLG</sequence>
<dbReference type="Pfam" id="PF00005">
    <property type="entry name" value="ABC_tran"/>
    <property type="match status" value="1"/>
</dbReference>
<accession>A0A3E0WMT5</accession>
<dbReference type="PANTHER" id="PTHR43394">
    <property type="entry name" value="ATP-DEPENDENT PERMEASE MDL1, MITOCHONDRIAL"/>
    <property type="match status" value="1"/>
</dbReference>
<dbReference type="Gene3D" id="3.40.50.300">
    <property type="entry name" value="P-loop containing nucleotide triphosphate hydrolases"/>
    <property type="match status" value="1"/>
</dbReference>
<organism evidence="2 3">
    <name type="scientific">Alkalilimnicola ehrlichii</name>
    <dbReference type="NCBI Taxonomy" id="351052"/>
    <lineage>
        <taxon>Bacteria</taxon>
        <taxon>Pseudomonadati</taxon>
        <taxon>Pseudomonadota</taxon>
        <taxon>Gammaproteobacteria</taxon>
        <taxon>Chromatiales</taxon>
        <taxon>Ectothiorhodospiraceae</taxon>
        <taxon>Alkalilimnicola</taxon>
    </lineage>
</organism>
<dbReference type="EMBL" id="NFZW01000021">
    <property type="protein sequence ID" value="RFA33461.1"/>
    <property type="molecule type" value="Genomic_DNA"/>
</dbReference>
<dbReference type="GO" id="GO:0016887">
    <property type="term" value="F:ATP hydrolysis activity"/>
    <property type="evidence" value="ECO:0007669"/>
    <property type="project" value="InterPro"/>
</dbReference>
<dbReference type="InterPro" id="IPR003439">
    <property type="entry name" value="ABC_transporter-like_ATP-bd"/>
</dbReference>
<proteinExistence type="predicted"/>
<dbReference type="AlphaFoldDB" id="A0A3E0WMT5"/>
<dbReference type="GO" id="GO:0005524">
    <property type="term" value="F:ATP binding"/>
    <property type="evidence" value="ECO:0007669"/>
    <property type="project" value="InterPro"/>
</dbReference>
<feature type="domain" description="ABC transporter" evidence="1">
    <location>
        <begin position="20"/>
        <end position="54"/>
    </location>
</feature>